<dbReference type="RefSeq" id="WP_003322503.1">
    <property type="nucleotide sequence ID" value="NZ_ALPT02000097.1"/>
</dbReference>
<sequence>MTFILPDWAIIIFYIIKVSIIVLFWSATLTVIEKKIKWKFPMFLSGVFFICLIFTSQYFIQSFYDVVNLEEFDVVIDGDGGYAESNAGKGVWTTDKDLFIYSNTGMTDSYKWRFKTSDNEWVELVIPITFYPANKETMSDYYAEFRQTQSNLKLASFHMSQYFDELVRKRWRDGLRDEIRLITMEEFTEEKATEIIETVSSTVLDEQEQVLFEVHYETLKVMR</sequence>
<evidence type="ECO:0000313" key="3">
    <source>
        <dbReference type="EMBL" id="THG92095.1"/>
    </source>
</evidence>
<evidence type="ECO:0000256" key="1">
    <source>
        <dbReference type="SAM" id="Phobius"/>
    </source>
</evidence>
<dbReference type="AlphaFoldDB" id="A0A094WGF0"/>
<dbReference type="EMBL" id="ALPT02000097">
    <property type="protein sequence ID" value="KGA95861.1"/>
    <property type="molecule type" value="Genomic_DNA"/>
</dbReference>
<reference evidence="3 5" key="2">
    <citation type="submission" date="2014-01" db="EMBL/GenBank/DDBJ databases">
        <title>Draft genome sequencing of Bacillus alcalophilus CGMCC 1.3604.</title>
        <authorList>
            <person name="Yang J."/>
            <person name="Diao L."/>
            <person name="Yang S."/>
        </authorList>
    </citation>
    <scope>NUCLEOTIDE SEQUENCE [LARGE SCALE GENOMIC DNA]</scope>
    <source>
        <strain evidence="3 5">CGMCC 1.3604</strain>
    </source>
</reference>
<evidence type="ECO:0000313" key="5">
    <source>
        <dbReference type="Proteomes" id="UP000297014"/>
    </source>
</evidence>
<organism evidence="2 4">
    <name type="scientific">Alkalihalobacillus alcalophilus ATCC 27647 = CGMCC 1.3604</name>
    <dbReference type="NCBI Taxonomy" id="1218173"/>
    <lineage>
        <taxon>Bacteria</taxon>
        <taxon>Bacillati</taxon>
        <taxon>Bacillota</taxon>
        <taxon>Bacilli</taxon>
        <taxon>Bacillales</taxon>
        <taxon>Bacillaceae</taxon>
        <taxon>Alkalihalobacillus</taxon>
    </lineage>
</organism>
<keyword evidence="1" id="KW-0472">Membrane</keyword>
<evidence type="ECO:0000313" key="2">
    <source>
        <dbReference type="EMBL" id="KGA95861.1"/>
    </source>
</evidence>
<evidence type="ECO:0000313" key="4">
    <source>
        <dbReference type="Proteomes" id="UP000002754"/>
    </source>
</evidence>
<reference evidence="2 4" key="1">
    <citation type="journal article" date="2014" name="Genome Announc.">
        <title>Draft Genome Sequence of Bacillus alcalophilus AV1934, a Classic Alkaliphile Isolated from Human Feces in 1934.</title>
        <authorList>
            <person name="Attie O."/>
            <person name="Jayaprakash A."/>
            <person name="Shah H."/>
            <person name="Paulsen I.T."/>
            <person name="Morino M."/>
            <person name="Takahashi Y."/>
            <person name="Narumi I."/>
            <person name="Sachidanandam R."/>
            <person name="Satoh K."/>
            <person name="Ito M."/>
            <person name="Krulwich T.A."/>
        </authorList>
    </citation>
    <scope>NUCLEOTIDE SEQUENCE [LARGE SCALE GENOMIC DNA]</scope>
    <source>
        <strain evidence="2 4">AV1934</strain>
    </source>
</reference>
<comment type="caution">
    <text evidence="2">The sequence shown here is derived from an EMBL/GenBank/DDBJ whole genome shotgun (WGS) entry which is preliminary data.</text>
</comment>
<keyword evidence="1" id="KW-0812">Transmembrane</keyword>
<proteinExistence type="predicted"/>
<keyword evidence="4" id="KW-1185">Reference proteome</keyword>
<dbReference type="EMBL" id="JALP01000020">
    <property type="protein sequence ID" value="THG92095.1"/>
    <property type="molecule type" value="Genomic_DNA"/>
</dbReference>
<gene>
    <name evidence="3" type="ORF">AJ85_17180</name>
    <name evidence="2" type="ORF">BALCAV_0219755</name>
</gene>
<feature type="transmembrane region" description="Helical" evidence="1">
    <location>
        <begin position="40"/>
        <end position="60"/>
    </location>
</feature>
<dbReference type="Proteomes" id="UP000297014">
    <property type="component" value="Unassembled WGS sequence"/>
</dbReference>
<protein>
    <submittedName>
        <fullName evidence="2">Uncharacterized protein</fullName>
    </submittedName>
</protein>
<accession>A0A094WGF0</accession>
<dbReference type="STRING" id="1218173.BALCAV_0219755"/>
<name>A0A094WGF0_ALKAL</name>
<dbReference type="Proteomes" id="UP000002754">
    <property type="component" value="Unassembled WGS sequence"/>
</dbReference>
<dbReference type="eggNOG" id="ENOG50303ZE">
    <property type="taxonomic scope" value="Bacteria"/>
</dbReference>
<feature type="transmembrane region" description="Helical" evidence="1">
    <location>
        <begin position="6"/>
        <end position="28"/>
    </location>
</feature>
<keyword evidence="1" id="KW-1133">Transmembrane helix</keyword>